<sequence length="360" mass="41339">MPPAVVQYAIQGMPPSLQWPVKTCIYTTATCYVLSIITGNVSQVDRIWTFMPTIYTAYFALLPLWPRESPLPLFPFTPKGVHLSIATHWNPRTLLMFALQFVWMCRLSYNTWRRGLFSLHEEDYRWAILRRKVPSWLFQVVNLTFIAIIQNIILFVLAIPTYIAVFQEPTCLSTSDYVLGALSLTDLALEFVADNQQYSFQTYKHTGVVETNPWPGANIKWTPAEVKRGFVTRGLWAWSRHPNFLCEQSFWVLMTLFPILAPESPAFEARGSTPWTSLLPLTPALVLCMLFFSSTLFTESISYTKYPKAYGAYQQRVAMFVPFLTPVWGFFLQLQGKKADVDALLFGHDVKLVEEKTKID</sequence>
<dbReference type="PANTHER" id="PTHR32251:SF23">
    <property type="entry name" value="3-OXO-5-ALPHA-STEROID 4-DEHYDROGENASE (DUF1295)"/>
    <property type="match status" value="1"/>
</dbReference>
<keyword evidence="1" id="KW-0812">Transmembrane</keyword>
<dbReference type="HOGENOM" id="CLU_043418_0_0_1"/>
<feature type="transmembrane region" description="Helical" evidence="1">
    <location>
        <begin position="317"/>
        <end position="336"/>
    </location>
</feature>
<dbReference type="AlphaFoldDB" id="K5WH95"/>
<proteinExistence type="predicted"/>
<evidence type="ECO:0000313" key="2">
    <source>
        <dbReference type="EMBL" id="EKM58479.1"/>
    </source>
</evidence>
<dbReference type="InterPro" id="IPR010721">
    <property type="entry name" value="UstE-like"/>
</dbReference>
<dbReference type="GeneID" id="18915599"/>
<evidence type="ECO:0008006" key="4">
    <source>
        <dbReference type="Google" id="ProtNLM"/>
    </source>
</evidence>
<dbReference type="Pfam" id="PF06966">
    <property type="entry name" value="DUF1295"/>
    <property type="match status" value="1"/>
</dbReference>
<dbReference type="OrthoDB" id="201504at2759"/>
<dbReference type="GO" id="GO:0016020">
    <property type="term" value="C:membrane"/>
    <property type="evidence" value="ECO:0007669"/>
    <property type="project" value="TreeGrafter"/>
</dbReference>
<dbReference type="FunCoup" id="K5WH95">
    <property type="interactions" value="149"/>
</dbReference>
<feature type="transmembrane region" description="Helical" evidence="1">
    <location>
        <begin position="278"/>
        <end position="297"/>
    </location>
</feature>
<feature type="transmembrane region" description="Helical" evidence="1">
    <location>
        <begin position="133"/>
        <end position="159"/>
    </location>
</feature>
<name>K5WH95_PHACS</name>
<protein>
    <recommendedName>
        <fullName evidence="4">Steroid 5-alpha reductase C-terminal domain-containing protein</fullName>
    </recommendedName>
</protein>
<evidence type="ECO:0000256" key="1">
    <source>
        <dbReference type="SAM" id="Phobius"/>
    </source>
</evidence>
<dbReference type="KEGG" id="pco:PHACADRAFT_252828"/>
<dbReference type="InParanoid" id="K5WH95"/>
<keyword evidence="1" id="KW-1133">Transmembrane helix</keyword>
<dbReference type="Gene3D" id="1.20.120.1630">
    <property type="match status" value="1"/>
</dbReference>
<keyword evidence="1" id="KW-0472">Membrane</keyword>
<dbReference type="Proteomes" id="UP000008370">
    <property type="component" value="Unassembled WGS sequence"/>
</dbReference>
<feature type="transmembrane region" description="Helical" evidence="1">
    <location>
        <begin position="47"/>
        <end position="65"/>
    </location>
</feature>
<dbReference type="PANTHER" id="PTHR32251">
    <property type="entry name" value="3-OXO-5-ALPHA-STEROID 4-DEHYDROGENASE"/>
    <property type="match status" value="1"/>
</dbReference>
<keyword evidence="3" id="KW-1185">Reference proteome</keyword>
<evidence type="ECO:0000313" key="3">
    <source>
        <dbReference type="Proteomes" id="UP000008370"/>
    </source>
</evidence>
<dbReference type="RefSeq" id="XP_007393791.1">
    <property type="nucleotide sequence ID" value="XM_007393729.1"/>
</dbReference>
<accession>K5WH95</accession>
<organism evidence="2 3">
    <name type="scientific">Phanerochaete carnosa (strain HHB-10118-sp)</name>
    <name type="common">White-rot fungus</name>
    <name type="synonym">Peniophora carnosa</name>
    <dbReference type="NCBI Taxonomy" id="650164"/>
    <lineage>
        <taxon>Eukaryota</taxon>
        <taxon>Fungi</taxon>
        <taxon>Dikarya</taxon>
        <taxon>Basidiomycota</taxon>
        <taxon>Agaricomycotina</taxon>
        <taxon>Agaricomycetes</taxon>
        <taxon>Polyporales</taxon>
        <taxon>Phanerochaetaceae</taxon>
        <taxon>Phanerochaete</taxon>
    </lineage>
</organism>
<dbReference type="EMBL" id="JH930470">
    <property type="protein sequence ID" value="EKM58479.1"/>
    <property type="molecule type" value="Genomic_DNA"/>
</dbReference>
<gene>
    <name evidence="2" type="ORF">PHACADRAFT_252828</name>
</gene>
<reference evidence="2 3" key="1">
    <citation type="journal article" date="2012" name="BMC Genomics">
        <title>Comparative genomics of the white-rot fungi, Phanerochaete carnosa and P. chrysosporium, to elucidate the genetic basis of the distinct wood types they colonize.</title>
        <authorList>
            <person name="Suzuki H."/>
            <person name="MacDonald J."/>
            <person name="Syed K."/>
            <person name="Salamov A."/>
            <person name="Hori C."/>
            <person name="Aerts A."/>
            <person name="Henrissat B."/>
            <person name="Wiebenga A."/>
            <person name="vanKuyk P.A."/>
            <person name="Barry K."/>
            <person name="Lindquist E."/>
            <person name="LaButti K."/>
            <person name="Lapidus A."/>
            <person name="Lucas S."/>
            <person name="Coutinho P."/>
            <person name="Gong Y."/>
            <person name="Samejima M."/>
            <person name="Mahadevan R."/>
            <person name="Abou-Zaid M."/>
            <person name="de Vries R.P."/>
            <person name="Igarashi K."/>
            <person name="Yadav J.S."/>
            <person name="Grigoriev I.V."/>
            <person name="Master E.R."/>
        </authorList>
    </citation>
    <scope>NUCLEOTIDE SEQUENCE [LARGE SCALE GENOMIC DNA]</scope>
    <source>
        <strain evidence="2 3">HHB-10118-sp</strain>
    </source>
</reference>